<accession>A0AAE1UGW5</accession>
<evidence type="ECO:0000256" key="1">
    <source>
        <dbReference type="ARBA" id="ARBA00004141"/>
    </source>
</evidence>
<dbReference type="AlphaFoldDB" id="A0AAE1UGW5"/>
<keyword evidence="3 5" id="KW-1133">Transmembrane helix</keyword>
<dbReference type="Gene3D" id="1.20.1740.10">
    <property type="entry name" value="Amino acid/polyamine transporter I"/>
    <property type="match status" value="1"/>
</dbReference>
<evidence type="ECO:0000313" key="6">
    <source>
        <dbReference type="EMBL" id="KAK4318154.1"/>
    </source>
</evidence>
<keyword evidence="2 5" id="KW-0812">Transmembrane</keyword>
<organism evidence="6 7">
    <name type="scientific">Petrolisthes manimaculis</name>
    <dbReference type="NCBI Taxonomy" id="1843537"/>
    <lineage>
        <taxon>Eukaryota</taxon>
        <taxon>Metazoa</taxon>
        <taxon>Ecdysozoa</taxon>
        <taxon>Arthropoda</taxon>
        <taxon>Crustacea</taxon>
        <taxon>Multicrustacea</taxon>
        <taxon>Malacostraca</taxon>
        <taxon>Eumalacostraca</taxon>
        <taxon>Eucarida</taxon>
        <taxon>Decapoda</taxon>
        <taxon>Pleocyemata</taxon>
        <taxon>Anomura</taxon>
        <taxon>Galatheoidea</taxon>
        <taxon>Porcellanidae</taxon>
        <taxon>Petrolisthes</taxon>
    </lineage>
</organism>
<dbReference type="GO" id="GO:0016020">
    <property type="term" value="C:membrane"/>
    <property type="evidence" value="ECO:0007669"/>
    <property type="project" value="UniProtKB-SubCell"/>
</dbReference>
<dbReference type="InterPro" id="IPR002293">
    <property type="entry name" value="AA/rel_permease1"/>
</dbReference>
<sequence>MVATPKSLTSLNIRIETHIPILGRKLEAVDSPSLSHRDTLFSQVMNRENLIRAQEEDPSLAKLRHIADDKSINDLWDDHLSRLEELLERLAATGFTINLAKSCFGRGTVTYLGHVVGTMIPQSGGNYAYIHEAYGPLPAFMLLWMSVTIGIPSSRAITSLTFANYLLQPFFPVGQEPPQLPLRFVAILLILTLTFINTKKVKWAIKVQDTLAVFKVFVLVVIILTGLYYLVTGNTSHFDNAFEDTNWNPTYFATAFYHTLYAYEGWDSLNGIMEEVKDPVRYVNDIIIRSGL</sequence>
<feature type="transmembrane region" description="Helical" evidence="5">
    <location>
        <begin position="180"/>
        <end position="198"/>
    </location>
</feature>
<dbReference type="InterPro" id="IPR043128">
    <property type="entry name" value="Rev_trsase/Diguanyl_cyclase"/>
</dbReference>
<keyword evidence="4 5" id="KW-0472">Membrane</keyword>
<evidence type="ECO:0000256" key="3">
    <source>
        <dbReference type="ARBA" id="ARBA00022989"/>
    </source>
</evidence>
<feature type="transmembrane region" description="Helical" evidence="5">
    <location>
        <begin position="210"/>
        <end position="231"/>
    </location>
</feature>
<dbReference type="Pfam" id="PF13520">
    <property type="entry name" value="AA_permease_2"/>
    <property type="match status" value="1"/>
</dbReference>
<evidence type="ECO:0000313" key="7">
    <source>
        <dbReference type="Proteomes" id="UP001292094"/>
    </source>
</evidence>
<proteinExistence type="predicted"/>
<dbReference type="EMBL" id="JAWZYT010000860">
    <property type="protein sequence ID" value="KAK4318154.1"/>
    <property type="molecule type" value="Genomic_DNA"/>
</dbReference>
<dbReference type="SUPFAM" id="SSF56672">
    <property type="entry name" value="DNA/RNA polymerases"/>
    <property type="match status" value="1"/>
</dbReference>
<dbReference type="Gene3D" id="3.30.70.270">
    <property type="match status" value="1"/>
</dbReference>
<dbReference type="PANTHER" id="PTHR11785:SF528">
    <property type="entry name" value="AMINO ACID TRANSPORTER PROTEIN JHI-21"/>
    <property type="match status" value="1"/>
</dbReference>
<evidence type="ECO:0008006" key="8">
    <source>
        <dbReference type="Google" id="ProtNLM"/>
    </source>
</evidence>
<dbReference type="GO" id="GO:0015179">
    <property type="term" value="F:L-amino acid transmembrane transporter activity"/>
    <property type="evidence" value="ECO:0007669"/>
    <property type="project" value="TreeGrafter"/>
</dbReference>
<evidence type="ECO:0000256" key="5">
    <source>
        <dbReference type="SAM" id="Phobius"/>
    </source>
</evidence>
<evidence type="ECO:0000256" key="2">
    <source>
        <dbReference type="ARBA" id="ARBA00022692"/>
    </source>
</evidence>
<name>A0AAE1UGW5_9EUCA</name>
<evidence type="ECO:0000256" key="4">
    <source>
        <dbReference type="ARBA" id="ARBA00023136"/>
    </source>
</evidence>
<protein>
    <recommendedName>
        <fullName evidence="8">Amino acid transporter</fullName>
    </recommendedName>
</protein>
<dbReference type="PANTHER" id="PTHR11785">
    <property type="entry name" value="AMINO ACID TRANSPORTER"/>
    <property type="match status" value="1"/>
</dbReference>
<comment type="caution">
    <text evidence="6">The sequence shown here is derived from an EMBL/GenBank/DDBJ whole genome shotgun (WGS) entry which is preliminary data.</text>
</comment>
<reference evidence="6" key="1">
    <citation type="submission" date="2023-11" db="EMBL/GenBank/DDBJ databases">
        <title>Genome assemblies of two species of porcelain crab, Petrolisthes cinctipes and Petrolisthes manimaculis (Anomura: Porcellanidae).</title>
        <authorList>
            <person name="Angst P."/>
        </authorList>
    </citation>
    <scope>NUCLEOTIDE SEQUENCE</scope>
    <source>
        <strain evidence="6">PB745_02</strain>
        <tissue evidence="6">Gill</tissue>
    </source>
</reference>
<feature type="transmembrane region" description="Helical" evidence="5">
    <location>
        <begin position="139"/>
        <end position="160"/>
    </location>
</feature>
<comment type="subcellular location">
    <subcellularLocation>
        <location evidence="1">Membrane</location>
        <topology evidence="1">Multi-pass membrane protein</topology>
    </subcellularLocation>
</comment>
<dbReference type="GO" id="GO:0071897">
    <property type="term" value="P:DNA biosynthetic process"/>
    <property type="evidence" value="ECO:0007669"/>
    <property type="project" value="UniProtKB-ARBA"/>
</dbReference>
<keyword evidence="7" id="KW-1185">Reference proteome</keyword>
<gene>
    <name evidence="6" type="ORF">Pmani_010844</name>
</gene>
<dbReference type="InterPro" id="IPR043502">
    <property type="entry name" value="DNA/RNA_pol_sf"/>
</dbReference>
<dbReference type="Proteomes" id="UP001292094">
    <property type="component" value="Unassembled WGS sequence"/>
</dbReference>
<dbReference type="InterPro" id="IPR050598">
    <property type="entry name" value="AminoAcid_Transporter"/>
</dbReference>